<evidence type="ECO:0000259" key="6">
    <source>
        <dbReference type="Pfam" id="PF04542"/>
    </source>
</evidence>
<dbReference type="InterPro" id="IPR013249">
    <property type="entry name" value="RNA_pol_sigma70_r4_t2"/>
</dbReference>
<keyword evidence="3" id="KW-0731">Sigma factor</keyword>
<evidence type="ECO:0000259" key="7">
    <source>
        <dbReference type="Pfam" id="PF08281"/>
    </source>
</evidence>
<dbReference type="InterPro" id="IPR007627">
    <property type="entry name" value="RNA_pol_sigma70_r2"/>
</dbReference>
<keyword evidence="9" id="KW-1185">Reference proteome</keyword>
<dbReference type="InterPro" id="IPR039425">
    <property type="entry name" value="RNA_pol_sigma-70-like"/>
</dbReference>
<dbReference type="Pfam" id="PF04542">
    <property type="entry name" value="Sigma70_r2"/>
    <property type="match status" value="1"/>
</dbReference>
<dbReference type="InterPro" id="IPR036388">
    <property type="entry name" value="WH-like_DNA-bd_sf"/>
</dbReference>
<keyword evidence="4" id="KW-0238">DNA-binding</keyword>
<dbReference type="Proteomes" id="UP000820669">
    <property type="component" value="Unassembled WGS sequence"/>
</dbReference>
<keyword evidence="2" id="KW-0805">Transcription regulation</keyword>
<name>A0ABX1SDL5_9PSEU</name>
<evidence type="ECO:0000256" key="5">
    <source>
        <dbReference type="ARBA" id="ARBA00023163"/>
    </source>
</evidence>
<comment type="similarity">
    <text evidence="1">Belongs to the sigma-70 factor family. ECF subfamily.</text>
</comment>
<feature type="domain" description="RNA polymerase sigma-70 region 2" evidence="6">
    <location>
        <begin position="30"/>
        <end position="96"/>
    </location>
</feature>
<dbReference type="PANTHER" id="PTHR43133">
    <property type="entry name" value="RNA POLYMERASE ECF-TYPE SIGMA FACTO"/>
    <property type="match status" value="1"/>
</dbReference>
<dbReference type="InterPro" id="IPR013324">
    <property type="entry name" value="RNA_pol_sigma_r3/r4-like"/>
</dbReference>
<dbReference type="SUPFAM" id="SSF88946">
    <property type="entry name" value="Sigma2 domain of RNA polymerase sigma factors"/>
    <property type="match status" value="1"/>
</dbReference>
<evidence type="ECO:0000256" key="4">
    <source>
        <dbReference type="ARBA" id="ARBA00023125"/>
    </source>
</evidence>
<reference evidence="8 9" key="1">
    <citation type="submission" date="2020-04" db="EMBL/GenBank/DDBJ databases">
        <authorList>
            <person name="Klaysubun C."/>
            <person name="Duangmal K."/>
            <person name="Lipun K."/>
        </authorList>
    </citation>
    <scope>NUCLEOTIDE SEQUENCE [LARGE SCALE GENOMIC DNA]</scope>
    <source>
        <strain evidence="8 9">K10HN5</strain>
    </source>
</reference>
<evidence type="ECO:0000256" key="2">
    <source>
        <dbReference type="ARBA" id="ARBA00023015"/>
    </source>
</evidence>
<dbReference type="Pfam" id="PF08281">
    <property type="entry name" value="Sigma70_r4_2"/>
    <property type="match status" value="1"/>
</dbReference>
<dbReference type="Gene3D" id="1.10.10.10">
    <property type="entry name" value="Winged helix-like DNA-binding domain superfamily/Winged helix DNA-binding domain"/>
    <property type="match status" value="1"/>
</dbReference>
<accession>A0ABX1SDL5</accession>
<dbReference type="SUPFAM" id="SSF88659">
    <property type="entry name" value="Sigma3 and sigma4 domains of RNA polymerase sigma factors"/>
    <property type="match status" value="1"/>
</dbReference>
<feature type="domain" description="RNA polymerase sigma factor 70 region 4 type 2" evidence="7">
    <location>
        <begin position="129"/>
        <end position="178"/>
    </location>
</feature>
<sequence length="187" mass="20249">MDEAELNRLAHAAAGGDRRALERLLAAVTPVMVRYCRARTGGRPVGLQTPEDIAQEIGMAICTALPRYRLGDTPFMAFAYGIAGNKVADAFRAAGRDRSSPTDTIPESADPGADPEHIVVSDDLFARARVLIERLAPQHREILVLRIALQFSAEETARIIGSTPGAVRVAQHRALNRLRSWADELGG</sequence>
<dbReference type="InterPro" id="IPR014284">
    <property type="entry name" value="RNA_pol_sigma-70_dom"/>
</dbReference>
<dbReference type="PANTHER" id="PTHR43133:SF58">
    <property type="entry name" value="ECF RNA POLYMERASE SIGMA FACTOR SIGD"/>
    <property type="match status" value="1"/>
</dbReference>
<dbReference type="InterPro" id="IPR013325">
    <property type="entry name" value="RNA_pol_sigma_r2"/>
</dbReference>
<dbReference type="CDD" id="cd06171">
    <property type="entry name" value="Sigma70_r4"/>
    <property type="match status" value="1"/>
</dbReference>
<dbReference type="EMBL" id="JAAXLA010000024">
    <property type="protein sequence ID" value="NMH98583.1"/>
    <property type="molecule type" value="Genomic_DNA"/>
</dbReference>
<organism evidence="8 9">
    <name type="scientific">Pseudonocardia acidicola</name>
    <dbReference type="NCBI Taxonomy" id="2724939"/>
    <lineage>
        <taxon>Bacteria</taxon>
        <taxon>Bacillati</taxon>
        <taxon>Actinomycetota</taxon>
        <taxon>Actinomycetes</taxon>
        <taxon>Pseudonocardiales</taxon>
        <taxon>Pseudonocardiaceae</taxon>
        <taxon>Pseudonocardia</taxon>
    </lineage>
</organism>
<keyword evidence="5" id="KW-0804">Transcription</keyword>
<dbReference type="NCBIfam" id="TIGR02937">
    <property type="entry name" value="sigma70-ECF"/>
    <property type="match status" value="1"/>
</dbReference>
<evidence type="ECO:0000256" key="3">
    <source>
        <dbReference type="ARBA" id="ARBA00023082"/>
    </source>
</evidence>
<dbReference type="Gene3D" id="1.10.1740.10">
    <property type="match status" value="1"/>
</dbReference>
<proteinExistence type="inferred from homology"/>
<evidence type="ECO:0000313" key="8">
    <source>
        <dbReference type="EMBL" id="NMH98583.1"/>
    </source>
</evidence>
<evidence type="ECO:0000313" key="9">
    <source>
        <dbReference type="Proteomes" id="UP000820669"/>
    </source>
</evidence>
<protein>
    <submittedName>
        <fullName evidence="8">RNA polymerase sigma factor ShbA</fullName>
    </submittedName>
</protein>
<dbReference type="NCBIfam" id="NF007230">
    <property type="entry name" value="PRK09648.1"/>
    <property type="match status" value="1"/>
</dbReference>
<comment type="caution">
    <text evidence="8">The sequence shown here is derived from an EMBL/GenBank/DDBJ whole genome shotgun (WGS) entry which is preliminary data.</text>
</comment>
<evidence type="ECO:0000256" key="1">
    <source>
        <dbReference type="ARBA" id="ARBA00010641"/>
    </source>
</evidence>
<gene>
    <name evidence="8" type="primary">shbA</name>
    <name evidence="8" type="ORF">HF526_14890</name>
</gene>